<protein>
    <recommendedName>
        <fullName evidence="15">Diacylglycerol kinase</fullName>
        <shortName evidence="15">DAG kinase</shortName>
        <ecNumber evidence="15">2.7.1.107</ecNumber>
    </recommendedName>
</protein>
<dbReference type="FunFam" id="3.30.60.20:FF:000002">
    <property type="entry name" value="Diacylglycerol kinase"/>
    <property type="match status" value="1"/>
</dbReference>
<evidence type="ECO:0000313" key="22">
    <source>
        <dbReference type="Proteomes" id="UP000028760"/>
    </source>
</evidence>
<evidence type="ECO:0000256" key="8">
    <source>
        <dbReference type="ARBA" id="ARBA00022771"/>
    </source>
</evidence>
<dbReference type="Pfam" id="PF00609">
    <property type="entry name" value="DAGK_acc"/>
    <property type="match status" value="1"/>
</dbReference>
<dbReference type="Gene3D" id="3.30.60.20">
    <property type="match status" value="1"/>
</dbReference>
<dbReference type="FunFam" id="3.40.50.10330:FF:000001">
    <property type="entry name" value="Diacylglycerol kinase"/>
    <property type="match status" value="1"/>
</dbReference>
<keyword evidence="11 15" id="KW-0067">ATP-binding</keyword>
<dbReference type="Gene3D" id="1.10.150.50">
    <property type="entry name" value="Transcription Factor, Ets-1"/>
    <property type="match status" value="1"/>
</dbReference>
<dbReference type="FunFam" id="1.10.150.50:FF:000021">
    <property type="entry name" value="Diacylglycerol kinase"/>
    <property type="match status" value="1"/>
</dbReference>
<keyword evidence="5" id="KW-0479">Metal-binding</keyword>
<dbReference type="InterPro" id="IPR001660">
    <property type="entry name" value="SAM"/>
</dbReference>
<keyword evidence="17" id="KW-0732">Signal</keyword>
<comment type="catalytic activity">
    <reaction evidence="15">
        <text>a 1,2-diacyl-sn-glycerol + ATP = a 1,2-diacyl-sn-glycero-3-phosphate + ADP + H(+)</text>
        <dbReference type="Rhea" id="RHEA:10272"/>
        <dbReference type="ChEBI" id="CHEBI:15378"/>
        <dbReference type="ChEBI" id="CHEBI:17815"/>
        <dbReference type="ChEBI" id="CHEBI:30616"/>
        <dbReference type="ChEBI" id="CHEBI:58608"/>
        <dbReference type="ChEBI" id="CHEBI:456216"/>
        <dbReference type="EC" id="2.7.1.107"/>
    </reaction>
</comment>
<evidence type="ECO:0000256" key="1">
    <source>
        <dbReference type="ARBA" id="ARBA00005175"/>
    </source>
</evidence>
<evidence type="ECO:0000256" key="7">
    <source>
        <dbReference type="ARBA" id="ARBA00022741"/>
    </source>
</evidence>
<evidence type="ECO:0000256" key="2">
    <source>
        <dbReference type="ARBA" id="ARBA00009280"/>
    </source>
</evidence>
<feature type="chain" id="PRO_5001832514" description="Diacylglycerol kinase" evidence="17">
    <location>
        <begin position="20"/>
        <end position="1036"/>
    </location>
</feature>
<keyword evidence="22" id="KW-1185">Reference proteome</keyword>
<dbReference type="SMART" id="SM00454">
    <property type="entry name" value="SAM"/>
    <property type="match status" value="1"/>
</dbReference>
<comment type="pathway">
    <text evidence="1">Lipid metabolism; glycerolipid metabolism.</text>
</comment>
<keyword evidence="10" id="KW-0862">Zinc</keyword>
<evidence type="ECO:0000256" key="5">
    <source>
        <dbReference type="ARBA" id="ARBA00022723"/>
    </source>
</evidence>
<evidence type="ECO:0000256" key="15">
    <source>
        <dbReference type="RuleBase" id="RU361128"/>
    </source>
</evidence>
<evidence type="ECO:0000256" key="13">
    <source>
        <dbReference type="ARBA" id="ARBA00023371"/>
    </source>
</evidence>
<accession>A0A087X947</accession>
<evidence type="ECO:0000259" key="20">
    <source>
        <dbReference type="PROSITE" id="PS50146"/>
    </source>
</evidence>
<sequence length="1036" mass="115921">ETFSVLFVFLCFSVCKFKAHKRCAVRATNNCKWTTLASIGKDIIEDEDGIAMPHQWLEGNLPVSAKCAVCDKTCGSVLRLQDWRCLWCKAMVHTACMDLYPRKCPLGQCKVSIIPPTALNSIDSDGFWKATCPPSCASPLLVFVNSKSGDNQGVKFLRRFKQLLNPAQVFDLVNGGPHLGLRLFQKFDNFRILVCGGDGSVGWVLSEIDKLSLHKQCQLGVLPLGTGNDLARVLGWGPSCDDDTQLPQILEKLERASTKMLDRWSIMTYEIKIPPKHSYPTTPEGADDCQQFHISAYEHSVTTHLTKILNSEQHSVVISSAKILCETVKDFIAKVGKAYEKSTENVEECDSMSLKCAILNEKLDSLLQTLNAECQSLPPLPHCTPPIVTELKGKLEEEETEKGRGGSGPPQQLFKSREQLMLRANSLKKAVRQIIDQAVRVVDEQNAHTDDTELPSPLEFRKDSEDENRDTCSSVRRDPVSVREGRVQFSAARSPCSPTESRVSRSTQSYGPFTITPFTTSKENLPVLNTRIICPGLRAGLAASIAGSSIISKMLLANIDPFGATPFIREGYMEKCVMNNYFGIGLDAKISLEFNNKREEHPEKCRSRTKNMMWYGVLGTKELLQRTYKNLEQKVQLECDGQYIPLPSLQGIAVLNIPSYAGGTNFWGGTKEDDIFCAPSFDDKILEVVAVFGSMQMAVSRVIKLQHHRIAQCRTVKITILGDEGVPIQVDGEAWIQPPGVIKIQHKNRAQMLTRDRAFENTLKSWEDKLKYDKPPLRPHLYPQQSVDLATEEENALMQMCARAAEELITRICEAAKTNGLLEQELAHAVNAASHAINKMHPKFPESLTRNTAIEVASTVKALHNETESLLLGRVSLQLDPPEEEQLSSALQSLDVELGKLGEIPWLYHILQPNDEEINQQRLILEPLKTRNSRSSVFRIVPKFKKEKAAKKTSPQSGWIGCPVVERWGTEEVGVWLEQLSLGEYRDTFIRHDIRGSELLHLERRDLKDLGISKVGHMKRILQGTKELAKVSMVDL</sequence>
<dbReference type="PROSITE" id="PS00479">
    <property type="entry name" value="ZF_DAG_PE_1"/>
    <property type="match status" value="1"/>
</dbReference>
<proteinExistence type="inferred from homology"/>
<dbReference type="InterPro" id="IPR054474">
    <property type="entry name" value="DGKD_4H"/>
</dbReference>
<dbReference type="SUPFAM" id="SSF47769">
    <property type="entry name" value="SAM/Pointed domain"/>
    <property type="match status" value="1"/>
</dbReference>
<dbReference type="InterPro" id="IPR000756">
    <property type="entry name" value="Diacylglycerol_kin_accessory"/>
</dbReference>
<evidence type="ECO:0000256" key="11">
    <source>
        <dbReference type="ARBA" id="ARBA00022840"/>
    </source>
</evidence>
<keyword evidence="9 15" id="KW-0418">Kinase</keyword>
<feature type="region of interest" description="Disordered" evidence="16">
    <location>
        <begin position="446"/>
        <end position="479"/>
    </location>
</feature>
<dbReference type="GO" id="GO:0004143">
    <property type="term" value="F:ATP-dependent diacylglycerol kinase activity"/>
    <property type="evidence" value="ECO:0007669"/>
    <property type="project" value="UniProtKB-EC"/>
</dbReference>
<name>A0A087X947_POEFO</name>
<dbReference type="GO" id="GO:0007200">
    <property type="term" value="P:phospholipase C-activating G protein-coupled receptor signaling pathway"/>
    <property type="evidence" value="ECO:0007669"/>
    <property type="project" value="InterPro"/>
</dbReference>
<comment type="catalytic activity">
    <reaction evidence="13">
        <text>1,2-di-(9Z-octadecenoyl)-sn-glycerol + ATP = 1,2-di-(9Z-octadecenoyl)-sn-glycero-3-phosphate + ADP + H(+)</text>
        <dbReference type="Rhea" id="RHEA:40327"/>
        <dbReference type="ChEBI" id="CHEBI:15378"/>
        <dbReference type="ChEBI" id="CHEBI:30616"/>
        <dbReference type="ChEBI" id="CHEBI:52333"/>
        <dbReference type="ChEBI" id="CHEBI:74546"/>
        <dbReference type="ChEBI" id="CHEBI:456216"/>
    </reaction>
    <physiologicalReaction direction="left-to-right" evidence="13">
        <dbReference type="Rhea" id="RHEA:40328"/>
    </physiologicalReaction>
</comment>
<evidence type="ECO:0000256" key="4">
    <source>
        <dbReference type="ARBA" id="ARBA00022679"/>
    </source>
</evidence>
<keyword evidence="6" id="KW-0677">Repeat</keyword>
<feature type="signal peptide" evidence="17">
    <location>
        <begin position="1"/>
        <end position="19"/>
    </location>
</feature>
<dbReference type="OMA" id="LMLCADN"/>
<dbReference type="PANTHER" id="PTHR11255">
    <property type="entry name" value="DIACYLGLYCEROL KINASE"/>
    <property type="match status" value="1"/>
</dbReference>
<dbReference type="PANTHER" id="PTHR11255:SF37">
    <property type="entry name" value="DIACYLGLYCEROL KINASE ETA"/>
    <property type="match status" value="1"/>
</dbReference>
<feature type="domain" description="SAM" evidence="19">
    <location>
        <begin position="968"/>
        <end position="1031"/>
    </location>
</feature>
<evidence type="ECO:0000256" key="14">
    <source>
        <dbReference type="ARBA" id="ARBA00060536"/>
    </source>
</evidence>
<dbReference type="EMBL" id="AYCK01019528">
    <property type="status" value="NOT_ANNOTATED_CDS"/>
    <property type="molecule type" value="Genomic_DNA"/>
</dbReference>
<dbReference type="Gene3D" id="3.40.50.10330">
    <property type="entry name" value="Probable inorganic polyphosphate/atp-NAD kinase, domain 1"/>
    <property type="match status" value="1"/>
</dbReference>
<dbReference type="EMBL" id="AYCK01019529">
    <property type="status" value="NOT_ANNOTATED_CDS"/>
    <property type="molecule type" value="Genomic_DNA"/>
</dbReference>
<feature type="domain" description="DAGKc" evidence="20">
    <location>
        <begin position="135"/>
        <end position="270"/>
    </location>
</feature>
<evidence type="ECO:0000256" key="10">
    <source>
        <dbReference type="ARBA" id="ARBA00022833"/>
    </source>
</evidence>
<keyword evidence="8" id="KW-0863">Zinc-finger</keyword>
<dbReference type="PROSITE" id="PS50146">
    <property type="entry name" value="DAGK"/>
    <property type="match status" value="1"/>
</dbReference>
<dbReference type="eggNOG" id="KOG1170">
    <property type="taxonomic scope" value="Eukaryota"/>
</dbReference>
<dbReference type="EC" id="2.7.1.107" evidence="15"/>
<comment type="similarity">
    <text evidence="2 15">Belongs to the eukaryotic diacylglycerol kinase family.</text>
</comment>
<dbReference type="PROSITE" id="PS50105">
    <property type="entry name" value="SAM_DOMAIN"/>
    <property type="match status" value="1"/>
</dbReference>
<comment type="pathway">
    <text evidence="14">Glycerolipid metabolism.</text>
</comment>
<dbReference type="InterPro" id="IPR002219">
    <property type="entry name" value="PKC_DAG/PE"/>
</dbReference>
<dbReference type="InterPro" id="IPR017438">
    <property type="entry name" value="ATP-NAD_kinase_N"/>
</dbReference>
<dbReference type="InterPro" id="IPR013761">
    <property type="entry name" value="SAM/pointed_sf"/>
</dbReference>
<evidence type="ECO:0000256" key="3">
    <source>
        <dbReference type="ARBA" id="ARBA00022553"/>
    </source>
</evidence>
<dbReference type="InterPro" id="IPR001206">
    <property type="entry name" value="Diacylglycerol_kinase_cat_dom"/>
</dbReference>
<dbReference type="SUPFAM" id="SSF111331">
    <property type="entry name" value="NAD kinase/diacylglycerol kinase-like"/>
    <property type="match status" value="1"/>
</dbReference>
<dbReference type="Gene3D" id="2.60.200.40">
    <property type="match status" value="1"/>
</dbReference>
<evidence type="ECO:0000256" key="17">
    <source>
        <dbReference type="SAM" id="SignalP"/>
    </source>
</evidence>
<dbReference type="Ensembl" id="ENSPFOT00000002304.2">
    <property type="protein sequence ID" value="ENSPFOP00000002300.2"/>
    <property type="gene ID" value="ENSPFOG00000001800.2"/>
</dbReference>
<evidence type="ECO:0000256" key="6">
    <source>
        <dbReference type="ARBA" id="ARBA00022737"/>
    </source>
</evidence>
<evidence type="ECO:0000259" key="19">
    <source>
        <dbReference type="PROSITE" id="PS50105"/>
    </source>
</evidence>
<keyword evidence="7 15" id="KW-0547">Nucleotide-binding</keyword>
<dbReference type="Pfam" id="PF00130">
    <property type="entry name" value="C1_1"/>
    <property type="match status" value="1"/>
</dbReference>
<dbReference type="SUPFAM" id="SSF57889">
    <property type="entry name" value="Cysteine-rich domain"/>
    <property type="match status" value="1"/>
</dbReference>
<dbReference type="Pfam" id="PF07647">
    <property type="entry name" value="SAM_2"/>
    <property type="match status" value="1"/>
</dbReference>
<dbReference type="Pfam" id="PF22944">
    <property type="entry name" value="DGKD_4H"/>
    <property type="match status" value="1"/>
</dbReference>
<evidence type="ECO:0000313" key="21">
    <source>
        <dbReference type="Ensembl" id="ENSPFOP00000002300.2"/>
    </source>
</evidence>
<dbReference type="UniPathway" id="UPA00230"/>
<organism evidence="21 22">
    <name type="scientific">Poecilia formosa</name>
    <name type="common">Amazon molly</name>
    <name type="synonym">Limia formosa</name>
    <dbReference type="NCBI Taxonomy" id="48698"/>
    <lineage>
        <taxon>Eukaryota</taxon>
        <taxon>Metazoa</taxon>
        <taxon>Chordata</taxon>
        <taxon>Craniata</taxon>
        <taxon>Vertebrata</taxon>
        <taxon>Euteleostomi</taxon>
        <taxon>Actinopterygii</taxon>
        <taxon>Neopterygii</taxon>
        <taxon>Teleostei</taxon>
        <taxon>Neoteleostei</taxon>
        <taxon>Acanthomorphata</taxon>
        <taxon>Ovalentaria</taxon>
        <taxon>Atherinomorphae</taxon>
        <taxon>Cyprinodontiformes</taxon>
        <taxon>Poeciliidae</taxon>
        <taxon>Poeciliinae</taxon>
        <taxon>Poecilia</taxon>
    </lineage>
</organism>
<dbReference type="CDD" id="cd09507">
    <property type="entry name" value="SAM_DGK-delta-eta"/>
    <property type="match status" value="1"/>
</dbReference>
<dbReference type="EMBL" id="AYCK01019527">
    <property type="status" value="NOT_ANNOTATED_CDS"/>
    <property type="molecule type" value="Genomic_DNA"/>
</dbReference>
<dbReference type="STRING" id="48698.ENSPFOP00000002300"/>
<reference evidence="22" key="1">
    <citation type="submission" date="2013-10" db="EMBL/GenBank/DDBJ databases">
        <authorList>
            <person name="Schartl M."/>
            <person name="Warren W."/>
        </authorList>
    </citation>
    <scope>NUCLEOTIDE SEQUENCE [LARGE SCALE GENOMIC DNA]</scope>
    <source>
        <strain evidence="22">female</strain>
    </source>
</reference>
<dbReference type="InterPro" id="IPR037607">
    <property type="entry name" value="DGK"/>
</dbReference>
<dbReference type="InterPro" id="IPR047480">
    <property type="entry name" value="C1_DGKeta_rpt2"/>
</dbReference>
<dbReference type="InterPro" id="IPR016064">
    <property type="entry name" value="NAD/diacylglycerol_kinase_sf"/>
</dbReference>
<evidence type="ECO:0000256" key="12">
    <source>
        <dbReference type="ARBA" id="ARBA00023098"/>
    </source>
</evidence>
<reference evidence="21" key="3">
    <citation type="submission" date="2025-09" db="UniProtKB">
        <authorList>
            <consortium name="Ensembl"/>
        </authorList>
    </citation>
    <scope>IDENTIFICATION</scope>
</reference>
<evidence type="ECO:0000256" key="16">
    <source>
        <dbReference type="SAM" id="MobiDB-lite"/>
    </source>
</evidence>
<reference evidence="21" key="2">
    <citation type="submission" date="2025-08" db="UniProtKB">
        <authorList>
            <consortium name="Ensembl"/>
        </authorList>
    </citation>
    <scope>IDENTIFICATION</scope>
</reference>
<dbReference type="Proteomes" id="UP000028760">
    <property type="component" value="Unassembled WGS sequence"/>
</dbReference>
<dbReference type="GO" id="GO:0046486">
    <property type="term" value="P:glycerolipid metabolic process"/>
    <property type="evidence" value="ECO:0007669"/>
    <property type="project" value="UniProtKB-UniPathway"/>
</dbReference>
<dbReference type="SMART" id="SM00046">
    <property type="entry name" value="DAGKc"/>
    <property type="match status" value="1"/>
</dbReference>
<dbReference type="InterPro" id="IPR046349">
    <property type="entry name" value="C1-like_sf"/>
</dbReference>
<keyword evidence="4 15" id="KW-0808">Transferase</keyword>
<dbReference type="PROSITE" id="PS50081">
    <property type="entry name" value="ZF_DAG_PE_2"/>
    <property type="match status" value="1"/>
</dbReference>
<dbReference type="GeneTree" id="ENSGT00940000158106"/>
<dbReference type="GO" id="GO:0005524">
    <property type="term" value="F:ATP binding"/>
    <property type="evidence" value="ECO:0007669"/>
    <property type="project" value="UniProtKB-KW"/>
</dbReference>
<evidence type="ECO:0000256" key="9">
    <source>
        <dbReference type="ARBA" id="ARBA00022777"/>
    </source>
</evidence>
<evidence type="ECO:0000259" key="18">
    <source>
        <dbReference type="PROSITE" id="PS50081"/>
    </source>
</evidence>
<dbReference type="SMART" id="SM00045">
    <property type="entry name" value="DAGKa"/>
    <property type="match status" value="1"/>
</dbReference>
<keyword evidence="3" id="KW-0597">Phosphoprotein</keyword>
<dbReference type="AlphaFoldDB" id="A0A087X947"/>
<dbReference type="Pfam" id="PF00781">
    <property type="entry name" value="DAGK_cat"/>
    <property type="match status" value="1"/>
</dbReference>
<keyword evidence="12" id="KW-0443">Lipid metabolism</keyword>
<feature type="domain" description="Phorbol-ester/DAG-type" evidence="18">
    <location>
        <begin position="53"/>
        <end position="104"/>
    </location>
</feature>
<dbReference type="FunFam" id="2.60.200.40:FF:000001">
    <property type="entry name" value="Diacylglycerol kinase"/>
    <property type="match status" value="1"/>
</dbReference>
<dbReference type="SMART" id="SM00109">
    <property type="entry name" value="C1"/>
    <property type="match status" value="1"/>
</dbReference>
<dbReference type="GO" id="GO:0008270">
    <property type="term" value="F:zinc ion binding"/>
    <property type="evidence" value="ECO:0007669"/>
    <property type="project" value="UniProtKB-KW"/>
</dbReference>
<dbReference type="CDD" id="cd20894">
    <property type="entry name" value="C1_DGKeta_rpt2"/>
    <property type="match status" value="1"/>
</dbReference>
<dbReference type="GO" id="GO:0005886">
    <property type="term" value="C:plasma membrane"/>
    <property type="evidence" value="ECO:0007669"/>
    <property type="project" value="TreeGrafter"/>
</dbReference>